<dbReference type="InterPro" id="IPR037171">
    <property type="entry name" value="NagB/RpiA_transferase-like"/>
</dbReference>
<evidence type="ECO:0000256" key="2">
    <source>
        <dbReference type="ARBA" id="ARBA00022540"/>
    </source>
</evidence>
<keyword evidence="6" id="KW-1185">Reference proteome</keyword>
<dbReference type="GO" id="GO:0003743">
    <property type="term" value="F:translation initiation factor activity"/>
    <property type="evidence" value="ECO:0007669"/>
    <property type="project" value="UniProtKB-KW"/>
</dbReference>
<dbReference type="InterPro" id="IPR051501">
    <property type="entry name" value="eIF2B_alpha/beta/delta"/>
</dbReference>
<evidence type="ECO:0000313" key="6">
    <source>
        <dbReference type="Proteomes" id="UP001311799"/>
    </source>
</evidence>
<evidence type="ECO:0000256" key="1">
    <source>
        <dbReference type="ARBA" id="ARBA00007251"/>
    </source>
</evidence>
<reference evidence="5 6" key="1">
    <citation type="submission" date="2023-10" db="EMBL/GenBank/DDBJ databases">
        <title>Comparative genomics analysis reveals potential genetic determinants of host preference in Cryptosporidium xiaoi.</title>
        <authorList>
            <person name="Xiao L."/>
            <person name="Li J."/>
        </authorList>
    </citation>
    <scope>NUCLEOTIDE SEQUENCE [LARGE SCALE GENOMIC DNA]</scope>
    <source>
        <strain evidence="5 6">52996</strain>
    </source>
</reference>
<name>A0AAV9XT98_9CRYT</name>
<dbReference type="InterPro" id="IPR042529">
    <property type="entry name" value="IF_2B-like_C"/>
</dbReference>
<dbReference type="Gene3D" id="3.40.50.10470">
    <property type="entry name" value="Translation initiation factor eif-2b, domain 2"/>
    <property type="match status" value="1"/>
</dbReference>
<dbReference type="EMBL" id="JAWDEY010000036">
    <property type="protein sequence ID" value="KAK6587852.1"/>
    <property type="molecule type" value="Genomic_DNA"/>
</dbReference>
<dbReference type="Pfam" id="PF01008">
    <property type="entry name" value="IF-2B"/>
    <property type="match status" value="2"/>
</dbReference>
<accession>A0AAV9XT98</accession>
<dbReference type="GO" id="GO:0005851">
    <property type="term" value="C:eukaryotic translation initiation factor 2B complex"/>
    <property type="evidence" value="ECO:0007669"/>
    <property type="project" value="TreeGrafter"/>
</dbReference>
<dbReference type="PANTHER" id="PTHR45860:SF1">
    <property type="entry name" value="TRANSLATION INITIATION FACTOR EIF-2B SUBUNIT ALPHA"/>
    <property type="match status" value="1"/>
</dbReference>
<organism evidence="5 6">
    <name type="scientific">Cryptosporidium xiaoi</name>
    <dbReference type="NCBI Taxonomy" id="659607"/>
    <lineage>
        <taxon>Eukaryota</taxon>
        <taxon>Sar</taxon>
        <taxon>Alveolata</taxon>
        <taxon>Apicomplexa</taxon>
        <taxon>Conoidasida</taxon>
        <taxon>Coccidia</taxon>
        <taxon>Eucoccidiorida</taxon>
        <taxon>Eimeriorina</taxon>
        <taxon>Cryptosporidiidae</taxon>
        <taxon>Cryptosporidium</taxon>
    </lineage>
</organism>
<dbReference type="PANTHER" id="PTHR45860">
    <property type="entry name" value="TRANSLATION INITIATION FACTOR EIF-2B SUBUNIT ALPHA"/>
    <property type="match status" value="1"/>
</dbReference>
<keyword evidence="2 5" id="KW-0396">Initiation factor</keyword>
<keyword evidence="3" id="KW-0648">Protein biosynthesis</keyword>
<protein>
    <submittedName>
        <fullName evidence="5">Translation initiation factor EIFb alpha subunit</fullName>
    </submittedName>
</protein>
<dbReference type="SUPFAM" id="SSF100950">
    <property type="entry name" value="NagB/RpiA/CoA transferase-like"/>
    <property type="match status" value="1"/>
</dbReference>
<comment type="similarity">
    <text evidence="1 4">Belongs to the eIF-2B alpha/beta/delta subunits family.</text>
</comment>
<proteinExistence type="inferred from homology"/>
<gene>
    <name evidence="5" type="ORF">RS030_81306</name>
</gene>
<evidence type="ECO:0000313" key="5">
    <source>
        <dbReference type="EMBL" id="KAK6587852.1"/>
    </source>
</evidence>
<evidence type="ECO:0000256" key="4">
    <source>
        <dbReference type="RuleBase" id="RU003814"/>
    </source>
</evidence>
<sequence>MQTINFDLDKQNDANNGCSQVDTYKTGRKNIDEVVINFYYFIEYEMSTEPKLKSYSIFNSAIRSLSKVVVESSATTESEILMELSTAMDILMMNLSTEEFFEKIASKHGVTNISVVPFCRIFEASLLKLIMVESGNLAEEANLVEFKRKLSERTNNFISNLNKGTQKIMNLSLSLFTKDRMAILTFGYSEIIEILLENAREKYNKHYSILIVVPNIDHSKEFATRKELISYHHKNILEWKTRMRSNDISVKLLSIDSIYNAINAVDFVLLKPECILESGSVIGISGTAVISAIANSVFYKPVYFVTHAAKFVNMVPMEMKINNVVSEITYQNPKSLSCPINSIFDLSDSSHITMFLTDIGAITPQNIAFETKQLFL</sequence>
<dbReference type="GO" id="GO:0005085">
    <property type="term" value="F:guanyl-nucleotide exchange factor activity"/>
    <property type="evidence" value="ECO:0007669"/>
    <property type="project" value="TreeGrafter"/>
</dbReference>
<dbReference type="AlphaFoldDB" id="A0AAV9XT98"/>
<dbReference type="Proteomes" id="UP001311799">
    <property type="component" value="Unassembled WGS sequence"/>
</dbReference>
<evidence type="ECO:0000256" key="3">
    <source>
        <dbReference type="ARBA" id="ARBA00022917"/>
    </source>
</evidence>
<comment type="caution">
    <text evidence="5">The sequence shown here is derived from an EMBL/GenBank/DDBJ whole genome shotgun (WGS) entry which is preliminary data.</text>
</comment>
<dbReference type="InterPro" id="IPR000649">
    <property type="entry name" value="IF-2B-related"/>
</dbReference>